<comment type="similarity">
    <text evidence="1">Belongs to the membrane fusion protein (MFP) (TC 8.A.1) family.</text>
</comment>
<reference evidence="6 7" key="1">
    <citation type="journal article" date="2023" name="Antonie Van Leeuwenhoek">
        <title>Mesoterricola silvestris gen. nov., sp. nov., Mesoterricola sediminis sp. nov., Geothrix oryzae sp. nov., Geothrix edaphica sp. nov., Geothrix rubra sp. nov., and Geothrix limicola sp. nov., six novel members of Acidobacteriota isolated from soils.</title>
        <authorList>
            <person name="Itoh H."/>
            <person name="Sugisawa Y."/>
            <person name="Mise K."/>
            <person name="Xu Z."/>
            <person name="Kuniyasu M."/>
            <person name="Ushijima N."/>
            <person name="Kawano K."/>
            <person name="Kobayashi E."/>
            <person name="Shiratori Y."/>
            <person name="Masuda Y."/>
            <person name="Senoo K."/>
        </authorList>
    </citation>
    <scope>NUCLEOTIDE SEQUENCE [LARGE SCALE GENOMIC DNA]</scope>
    <source>
        <strain evidence="6 7">Red803</strain>
    </source>
</reference>
<evidence type="ECO:0000256" key="2">
    <source>
        <dbReference type="SAM" id="Coils"/>
    </source>
</evidence>
<feature type="domain" description="YknX-like beta-barrel" evidence="5">
    <location>
        <begin position="225"/>
        <end position="301"/>
    </location>
</feature>
<organism evidence="6 7">
    <name type="scientific">Geothrix rubra</name>
    <dbReference type="NCBI Taxonomy" id="2927977"/>
    <lineage>
        <taxon>Bacteria</taxon>
        <taxon>Pseudomonadati</taxon>
        <taxon>Acidobacteriota</taxon>
        <taxon>Holophagae</taxon>
        <taxon>Holophagales</taxon>
        <taxon>Holophagaceae</taxon>
        <taxon>Geothrix</taxon>
    </lineage>
</organism>
<dbReference type="Gene3D" id="2.40.30.170">
    <property type="match status" value="1"/>
</dbReference>
<dbReference type="PANTHER" id="PTHR30469:SF33">
    <property type="entry name" value="SLR1207 PROTEIN"/>
    <property type="match status" value="1"/>
</dbReference>
<dbReference type="Proteomes" id="UP001165089">
    <property type="component" value="Unassembled WGS sequence"/>
</dbReference>
<dbReference type="InterPro" id="IPR006143">
    <property type="entry name" value="RND_pump_MFP"/>
</dbReference>
<comment type="caution">
    <text evidence="6">The sequence shown here is derived from an EMBL/GenBank/DDBJ whole genome shotgun (WGS) entry which is preliminary data.</text>
</comment>
<protein>
    <submittedName>
        <fullName evidence="6">RND transporter</fullName>
    </submittedName>
</protein>
<evidence type="ECO:0000259" key="4">
    <source>
        <dbReference type="Pfam" id="PF25917"/>
    </source>
</evidence>
<feature type="region of interest" description="Disordered" evidence="3">
    <location>
        <begin position="388"/>
        <end position="408"/>
    </location>
</feature>
<dbReference type="SUPFAM" id="SSF111369">
    <property type="entry name" value="HlyD-like secretion proteins"/>
    <property type="match status" value="1"/>
</dbReference>
<dbReference type="Pfam" id="PF25990">
    <property type="entry name" value="Beta-barrel_YknX"/>
    <property type="match status" value="1"/>
</dbReference>
<evidence type="ECO:0000313" key="6">
    <source>
        <dbReference type="EMBL" id="GLH71124.1"/>
    </source>
</evidence>
<keyword evidence="7" id="KW-1185">Reference proteome</keyword>
<dbReference type="RefSeq" id="WP_285727056.1">
    <property type="nucleotide sequence ID" value="NZ_BSDD01000005.1"/>
</dbReference>
<dbReference type="Gene3D" id="1.10.287.470">
    <property type="entry name" value="Helix hairpin bin"/>
    <property type="match status" value="1"/>
</dbReference>
<dbReference type="Pfam" id="PF25917">
    <property type="entry name" value="BSH_RND"/>
    <property type="match status" value="1"/>
</dbReference>
<evidence type="ECO:0000259" key="5">
    <source>
        <dbReference type="Pfam" id="PF25990"/>
    </source>
</evidence>
<feature type="coiled-coil region" evidence="2">
    <location>
        <begin position="98"/>
        <end position="170"/>
    </location>
</feature>
<proteinExistence type="inferred from homology"/>
<sequence length="408" mass="43360">MKRKQLLFLGGGLVVLLVLGLSLAGMRDKGMAVQVATVGRENLQAKVSANGKVQAVTKADISANVIGQVTRLAVKEGDVVKKGQFLMEIDPRNARANADAMQANLKALGSQLDSATAALAQAKADFERAKANRDAGIISAADFERARTTLETAQADRRTAQERMSQAKANVNQSHVSLGYSTITAPMDGVVTARRIELGETAVPGIQNQAGTVLLTISDMSKVEAEMEVDEASIPTVKLGQEAQIHIDAYPNQVFQGQVTEVGGSPILKTSVNDATKFKVKIWIKNPPATIKPGLSVQADIFTGHRDQALAIPFQALVMRDIKPKPGEPLKPGAPREEEGVFLMDAGKAKFVPVKTGLMGDLSVEVVSGLKGGETLITGPNRALRELKGGEAVRVDKTRKKDDAKQGS</sequence>
<evidence type="ECO:0000313" key="7">
    <source>
        <dbReference type="Proteomes" id="UP001165089"/>
    </source>
</evidence>
<name>A0ABQ5Q8H8_9BACT</name>
<evidence type="ECO:0000256" key="1">
    <source>
        <dbReference type="ARBA" id="ARBA00009477"/>
    </source>
</evidence>
<gene>
    <name evidence="6" type="ORF">GETHPA_26570</name>
</gene>
<dbReference type="Gene3D" id="2.40.50.100">
    <property type="match status" value="1"/>
</dbReference>
<evidence type="ECO:0000256" key="3">
    <source>
        <dbReference type="SAM" id="MobiDB-lite"/>
    </source>
</evidence>
<dbReference type="PANTHER" id="PTHR30469">
    <property type="entry name" value="MULTIDRUG RESISTANCE PROTEIN MDTA"/>
    <property type="match status" value="1"/>
</dbReference>
<dbReference type="EMBL" id="BSDD01000005">
    <property type="protein sequence ID" value="GLH71124.1"/>
    <property type="molecule type" value="Genomic_DNA"/>
</dbReference>
<feature type="domain" description="Multidrug resistance protein MdtA-like barrel-sandwich hybrid" evidence="4">
    <location>
        <begin position="58"/>
        <end position="209"/>
    </location>
</feature>
<dbReference type="Gene3D" id="2.40.420.20">
    <property type="match status" value="1"/>
</dbReference>
<dbReference type="NCBIfam" id="TIGR01730">
    <property type="entry name" value="RND_mfp"/>
    <property type="match status" value="1"/>
</dbReference>
<accession>A0ABQ5Q8H8</accession>
<keyword evidence="2" id="KW-0175">Coiled coil</keyword>
<dbReference type="InterPro" id="IPR058625">
    <property type="entry name" value="MdtA-like_BSH"/>
</dbReference>
<dbReference type="InterPro" id="IPR058636">
    <property type="entry name" value="Beta-barrel_YknX"/>
</dbReference>
<dbReference type="PRINTS" id="PR01490">
    <property type="entry name" value="RTXTOXIND"/>
</dbReference>